<reference evidence="1 2" key="1">
    <citation type="journal article" date="2015" name="Nature">
        <title>rRNA introns, odd ribosomes, and small enigmatic genomes across a large radiation of phyla.</title>
        <authorList>
            <person name="Brown C.T."/>
            <person name="Hug L.A."/>
            <person name="Thomas B.C."/>
            <person name="Sharon I."/>
            <person name="Castelle C.J."/>
            <person name="Singh A."/>
            <person name="Wilkins M.J."/>
            <person name="Williams K.H."/>
            <person name="Banfield J.F."/>
        </authorList>
    </citation>
    <scope>NUCLEOTIDE SEQUENCE [LARGE SCALE GENOMIC DNA]</scope>
</reference>
<sequence>MIFVNFKTYEEGSGQKALNLTRIIEEIAHETQI</sequence>
<accession>A0A0G0SSQ8</accession>
<dbReference type="InterPro" id="IPR013785">
    <property type="entry name" value="Aldolase_TIM"/>
</dbReference>
<organism evidence="1 2">
    <name type="scientific">Candidatus Woesebacteria bacterium GW2011_GWB1_40_101</name>
    <dbReference type="NCBI Taxonomy" id="1618575"/>
    <lineage>
        <taxon>Bacteria</taxon>
        <taxon>Candidatus Woeseibacteriota</taxon>
    </lineage>
</organism>
<evidence type="ECO:0000313" key="2">
    <source>
        <dbReference type="Proteomes" id="UP000034687"/>
    </source>
</evidence>
<comment type="caution">
    <text evidence="1">The sequence shown here is derived from an EMBL/GenBank/DDBJ whole genome shotgun (WGS) entry which is preliminary data.</text>
</comment>
<dbReference type="Gene3D" id="3.20.20.70">
    <property type="entry name" value="Aldolase class I"/>
    <property type="match status" value="1"/>
</dbReference>
<dbReference type="Proteomes" id="UP000034687">
    <property type="component" value="Unassembled WGS sequence"/>
</dbReference>
<name>A0A0G0SSQ8_9BACT</name>
<protein>
    <submittedName>
        <fullName evidence="1">Uncharacterized protein</fullName>
    </submittedName>
</protein>
<proteinExistence type="predicted"/>
<dbReference type="AlphaFoldDB" id="A0A0G0SSQ8"/>
<feature type="non-terminal residue" evidence="1">
    <location>
        <position position="33"/>
    </location>
</feature>
<gene>
    <name evidence="1" type="ORF">UT72_C0032G0001</name>
</gene>
<dbReference type="EMBL" id="LBXW01000032">
    <property type="protein sequence ID" value="KKR37790.1"/>
    <property type="molecule type" value="Genomic_DNA"/>
</dbReference>
<evidence type="ECO:0000313" key="1">
    <source>
        <dbReference type="EMBL" id="KKR37790.1"/>
    </source>
</evidence>